<dbReference type="AlphaFoldDB" id="A0A428KF59"/>
<dbReference type="Proteomes" id="UP000273500">
    <property type="component" value="Unassembled WGS sequence"/>
</dbReference>
<evidence type="ECO:0000256" key="1">
    <source>
        <dbReference type="SAM" id="SignalP"/>
    </source>
</evidence>
<dbReference type="PROSITE" id="PS51257">
    <property type="entry name" value="PROKAR_LIPOPROTEIN"/>
    <property type="match status" value="1"/>
</dbReference>
<accession>A0A428KF59</accession>
<dbReference type="EMBL" id="RWIT01000016">
    <property type="protein sequence ID" value="RSK45059.1"/>
    <property type="molecule type" value="Genomic_DNA"/>
</dbReference>
<keyword evidence="1" id="KW-0732">Signal</keyword>
<keyword evidence="3" id="KW-1185">Reference proteome</keyword>
<gene>
    <name evidence="2" type="ORF">EI291_19675</name>
</gene>
<protein>
    <submittedName>
        <fullName evidence="2">Uncharacterized protein</fullName>
    </submittedName>
</protein>
<feature type="signal peptide" evidence="1">
    <location>
        <begin position="1"/>
        <end position="22"/>
    </location>
</feature>
<dbReference type="RefSeq" id="WP_125423995.1">
    <property type="nucleotide sequence ID" value="NZ_RWIT01000016.1"/>
</dbReference>
<feature type="chain" id="PRO_5019251006" evidence="1">
    <location>
        <begin position="23"/>
        <end position="122"/>
    </location>
</feature>
<comment type="caution">
    <text evidence="2">The sequence shown here is derived from an EMBL/GenBank/DDBJ whole genome shotgun (WGS) entry which is preliminary data.</text>
</comment>
<dbReference type="OrthoDB" id="880022at2"/>
<evidence type="ECO:0000313" key="2">
    <source>
        <dbReference type="EMBL" id="RSK45059.1"/>
    </source>
</evidence>
<reference evidence="2 3" key="1">
    <citation type="submission" date="2018-12" db="EMBL/GenBank/DDBJ databases">
        <authorList>
            <person name="Feng G."/>
            <person name="Zhu H."/>
        </authorList>
    </citation>
    <scope>NUCLEOTIDE SEQUENCE [LARGE SCALE GENOMIC DNA]</scope>
    <source>
        <strain evidence="2 3">KCTC 12533</strain>
    </source>
</reference>
<sequence>MRSTYYFALLLTLLAGCQQKPASTASAPAAVSSIVAVEPEAAVAAPVAAPALSAEERQFFAEYDLSSLIAKEPDDSEVMNGFYGADHYRIEFALLDVRRDPADPAHYFVKGKNRFKKAITPF</sequence>
<name>A0A428KF59_9BACT</name>
<proteinExistence type="predicted"/>
<evidence type="ECO:0000313" key="3">
    <source>
        <dbReference type="Proteomes" id="UP000273500"/>
    </source>
</evidence>
<organism evidence="2 3">
    <name type="scientific">Hymenobacter rigui</name>
    <dbReference type="NCBI Taxonomy" id="334424"/>
    <lineage>
        <taxon>Bacteria</taxon>
        <taxon>Pseudomonadati</taxon>
        <taxon>Bacteroidota</taxon>
        <taxon>Cytophagia</taxon>
        <taxon>Cytophagales</taxon>
        <taxon>Hymenobacteraceae</taxon>
        <taxon>Hymenobacter</taxon>
    </lineage>
</organism>